<organism evidence="1 2">
    <name type="scientific">Aspergillus uvarum CBS 121591</name>
    <dbReference type="NCBI Taxonomy" id="1448315"/>
    <lineage>
        <taxon>Eukaryota</taxon>
        <taxon>Fungi</taxon>
        <taxon>Dikarya</taxon>
        <taxon>Ascomycota</taxon>
        <taxon>Pezizomycotina</taxon>
        <taxon>Eurotiomycetes</taxon>
        <taxon>Eurotiomycetidae</taxon>
        <taxon>Eurotiales</taxon>
        <taxon>Aspergillaceae</taxon>
        <taxon>Aspergillus</taxon>
        <taxon>Aspergillus subgen. Circumdati</taxon>
    </lineage>
</organism>
<dbReference type="Gene3D" id="3.40.50.720">
    <property type="entry name" value="NAD(P)-binding Rossmann-like Domain"/>
    <property type="match status" value="1"/>
</dbReference>
<dbReference type="Proteomes" id="UP000248340">
    <property type="component" value="Unassembled WGS sequence"/>
</dbReference>
<protein>
    <submittedName>
        <fullName evidence="1">NAD(P)-binding protein</fullName>
    </submittedName>
</protein>
<evidence type="ECO:0000313" key="2">
    <source>
        <dbReference type="Proteomes" id="UP000248340"/>
    </source>
</evidence>
<sequence>MPLYLITGASRGLGWGFLRQISSDPENTIIGLVRDKSAPEKKVTEELESCPNIHILQVDITAYEGLQAASAQTAIITGGGLDYLIANAGFVSKFDAYDVIGVLDEQPAALEGDLTLCFRVNALGNIHLFNVFLPSIFQGEAKKVIALSTGLAHLSLIPKYNVEVASLYAISKAGLNTAVSKFSAHICPGMVETGRFTDATPEQMRGLAGMLTAFREYAPHFRGSSTPEAAVRDVLSVMHRVSFQNGDGGTFISHYRTQQFL</sequence>
<dbReference type="VEuPathDB" id="FungiDB:BO82DRAFT_382926"/>
<dbReference type="PANTHER" id="PTHR45458">
    <property type="entry name" value="SHORT-CHAIN DEHYDROGENASE/REDUCTASE SDR"/>
    <property type="match status" value="1"/>
</dbReference>
<dbReference type="SUPFAM" id="SSF51735">
    <property type="entry name" value="NAD(P)-binding Rossmann-fold domains"/>
    <property type="match status" value="1"/>
</dbReference>
<dbReference type="AlphaFoldDB" id="A0A319D3E8"/>
<dbReference type="RefSeq" id="XP_025492618.1">
    <property type="nucleotide sequence ID" value="XM_025637977.1"/>
</dbReference>
<dbReference type="EMBL" id="KZ821695">
    <property type="protein sequence ID" value="PYH82418.1"/>
    <property type="molecule type" value="Genomic_DNA"/>
</dbReference>
<dbReference type="PRINTS" id="PR00081">
    <property type="entry name" value="GDHRDH"/>
</dbReference>
<dbReference type="GeneID" id="37140719"/>
<reference evidence="1 2" key="1">
    <citation type="submission" date="2016-12" db="EMBL/GenBank/DDBJ databases">
        <title>The genomes of Aspergillus section Nigri reveals drivers in fungal speciation.</title>
        <authorList>
            <consortium name="DOE Joint Genome Institute"/>
            <person name="Vesth T.C."/>
            <person name="Nybo J."/>
            <person name="Theobald S."/>
            <person name="Brandl J."/>
            <person name="Frisvad J.C."/>
            <person name="Nielsen K.F."/>
            <person name="Lyhne E.K."/>
            <person name="Kogle M.E."/>
            <person name="Kuo A."/>
            <person name="Riley R."/>
            <person name="Clum A."/>
            <person name="Nolan M."/>
            <person name="Lipzen A."/>
            <person name="Salamov A."/>
            <person name="Henrissat B."/>
            <person name="Wiebenga A."/>
            <person name="De Vries R.P."/>
            <person name="Grigoriev I.V."/>
            <person name="Mortensen U.H."/>
            <person name="Andersen M.R."/>
            <person name="Baker S.E."/>
        </authorList>
    </citation>
    <scope>NUCLEOTIDE SEQUENCE [LARGE SCALE GENOMIC DNA]</scope>
    <source>
        <strain evidence="1 2">CBS 121591</strain>
    </source>
</reference>
<name>A0A319D3E8_9EURO</name>
<keyword evidence="2" id="KW-1185">Reference proteome</keyword>
<dbReference type="InterPro" id="IPR052184">
    <property type="entry name" value="SDR_enzymes"/>
</dbReference>
<dbReference type="PANTHER" id="PTHR45458:SF3">
    <property type="entry name" value="CHAIN DEHYDROGENASE (ATSC), PUTATIVE-RELATED"/>
    <property type="match status" value="1"/>
</dbReference>
<evidence type="ECO:0000313" key="1">
    <source>
        <dbReference type="EMBL" id="PYH82418.1"/>
    </source>
</evidence>
<proteinExistence type="predicted"/>
<dbReference type="Pfam" id="PF00106">
    <property type="entry name" value="adh_short"/>
    <property type="match status" value="1"/>
</dbReference>
<dbReference type="InterPro" id="IPR036291">
    <property type="entry name" value="NAD(P)-bd_dom_sf"/>
</dbReference>
<gene>
    <name evidence="1" type="ORF">BO82DRAFT_382926</name>
</gene>
<dbReference type="OrthoDB" id="7289984at2759"/>
<dbReference type="GO" id="GO:0016616">
    <property type="term" value="F:oxidoreductase activity, acting on the CH-OH group of donors, NAD or NADP as acceptor"/>
    <property type="evidence" value="ECO:0007669"/>
    <property type="project" value="TreeGrafter"/>
</dbReference>
<accession>A0A319D3E8</accession>
<dbReference type="InterPro" id="IPR002347">
    <property type="entry name" value="SDR_fam"/>
</dbReference>